<reference evidence="2 3" key="1">
    <citation type="submission" date="2018-11" db="EMBL/GenBank/DDBJ databases">
        <title>Genome assembly of Steccherinum ochraceum LE-BIN_3174, the white-rot fungus of the Steccherinaceae family (The Residual Polyporoid clade, Polyporales, Basidiomycota).</title>
        <authorList>
            <person name="Fedorova T.V."/>
            <person name="Glazunova O.A."/>
            <person name="Landesman E.O."/>
            <person name="Moiseenko K.V."/>
            <person name="Psurtseva N.V."/>
            <person name="Savinova O.S."/>
            <person name="Shakhova N.V."/>
            <person name="Tyazhelova T.V."/>
            <person name="Vasina D.V."/>
        </authorList>
    </citation>
    <scope>NUCLEOTIDE SEQUENCE [LARGE SCALE GENOMIC DNA]</scope>
    <source>
        <strain evidence="2 3">LE-BIN_3174</strain>
    </source>
</reference>
<evidence type="ECO:0000259" key="1">
    <source>
        <dbReference type="Pfam" id="PF04248"/>
    </source>
</evidence>
<evidence type="ECO:0000313" key="2">
    <source>
        <dbReference type="EMBL" id="TCD65485.1"/>
    </source>
</evidence>
<protein>
    <recommendedName>
        <fullName evidence="1">DUF427 domain-containing protein</fullName>
    </recommendedName>
</protein>
<dbReference type="PANTHER" id="PTHR34310">
    <property type="entry name" value="DUF427 DOMAIN PROTEIN (AFU_ORTHOLOGUE AFUA_3G02220)"/>
    <property type="match status" value="1"/>
</dbReference>
<dbReference type="Gene3D" id="2.170.150.40">
    <property type="entry name" value="Domain of unknown function (DUF427)"/>
    <property type="match status" value="1"/>
</dbReference>
<dbReference type="Pfam" id="PF04248">
    <property type="entry name" value="NTP_transf_9"/>
    <property type="match status" value="1"/>
</dbReference>
<dbReference type="InterPro" id="IPR007361">
    <property type="entry name" value="DUF427"/>
</dbReference>
<dbReference type="PANTHER" id="PTHR34310:SF5">
    <property type="entry name" value="DUF427 DOMAIN PROTEIN (AFU_ORTHOLOGUE AFUA_3G02220)"/>
    <property type="match status" value="1"/>
</dbReference>
<dbReference type="EMBL" id="RWJN01000178">
    <property type="protein sequence ID" value="TCD65485.1"/>
    <property type="molecule type" value="Genomic_DNA"/>
</dbReference>
<name>A0A4R0RI80_9APHY</name>
<dbReference type="AlphaFoldDB" id="A0A4R0RI80"/>
<organism evidence="2 3">
    <name type="scientific">Steccherinum ochraceum</name>
    <dbReference type="NCBI Taxonomy" id="92696"/>
    <lineage>
        <taxon>Eukaryota</taxon>
        <taxon>Fungi</taxon>
        <taxon>Dikarya</taxon>
        <taxon>Basidiomycota</taxon>
        <taxon>Agaricomycotina</taxon>
        <taxon>Agaricomycetes</taxon>
        <taxon>Polyporales</taxon>
        <taxon>Steccherinaceae</taxon>
        <taxon>Steccherinum</taxon>
    </lineage>
</organism>
<evidence type="ECO:0000313" key="3">
    <source>
        <dbReference type="Proteomes" id="UP000292702"/>
    </source>
</evidence>
<dbReference type="OrthoDB" id="18996at2759"/>
<accession>A0A4R0RI80</accession>
<sequence>MVKVTYNGTVLAEDANPPVVEGNYYFPPNSVKLDVFSPSSTTSVCPWKGTASYYNASVGGQNVNDIAWYYPHPKSSKAEHIKDHVAFYKNKVSISD</sequence>
<dbReference type="Proteomes" id="UP000292702">
    <property type="component" value="Unassembled WGS sequence"/>
</dbReference>
<feature type="domain" description="DUF427" evidence="1">
    <location>
        <begin position="2"/>
        <end position="89"/>
    </location>
</feature>
<keyword evidence="3" id="KW-1185">Reference proteome</keyword>
<dbReference type="InterPro" id="IPR038694">
    <property type="entry name" value="DUF427_sf"/>
</dbReference>
<proteinExistence type="predicted"/>
<gene>
    <name evidence="2" type="ORF">EIP91_002569</name>
</gene>
<comment type="caution">
    <text evidence="2">The sequence shown here is derived from an EMBL/GenBank/DDBJ whole genome shotgun (WGS) entry which is preliminary data.</text>
</comment>